<accession>A0A975S8S2</accession>
<gene>
    <name evidence="2" type="ORF">KG104_07270</name>
</gene>
<dbReference type="Gene3D" id="3.30.460.10">
    <property type="entry name" value="Beta Polymerase, domain 2"/>
    <property type="match status" value="1"/>
</dbReference>
<reference evidence="2" key="1">
    <citation type="submission" date="2021-06" db="EMBL/GenBank/DDBJ databases">
        <title>Novel species in genus Arthrobacter.</title>
        <authorList>
            <person name="Zhang G."/>
        </authorList>
    </citation>
    <scope>NUCLEOTIDE SEQUENCE</scope>
    <source>
        <strain evidence="2">Zg-ZUI122</strain>
    </source>
</reference>
<proteinExistence type="predicted"/>
<sequence>MRGSSPYPLRSSGSVTAAVHVLEDAGYRHRGNPGLPDRETFDAPDERPERHVYLCMAGTLHVRNHLAVRDILRMHPELAGTLDESRRVKHPIHVKQPVHGKRLNIGRGERDGDWNAHQVGTGEVWFRQGAGHGSRSAQRAAPWSRRRMAGRGHRRHRGESGAWLLGLRVLPHDARNPAGVRGNC</sequence>
<evidence type="ECO:0000313" key="2">
    <source>
        <dbReference type="EMBL" id="QWQ37935.1"/>
    </source>
</evidence>
<evidence type="ECO:0000256" key="1">
    <source>
        <dbReference type="SAM" id="MobiDB-lite"/>
    </source>
</evidence>
<name>A0A975S8S2_9MICC</name>
<dbReference type="Proteomes" id="UP000680588">
    <property type="component" value="Chromosome"/>
</dbReference>
<dbReference type="EMBL" id="CP076456">
    <property type="protein sequence ID" value="QWQ37935.1"/>
    <property type="molecule type" value="Genomic_DNA"/>
</dbReference>
<protein>
    <submittedName>
        <fullName evidence="2">GrpB family protein</fullName>
    </submittedName>
</protein>
<dbReference type="Pfam" id="PF04229">
    <property type="entry name" value="GrpB"/>
    <property type="match status" value="1"/>
</dbReference>
<feature type="region of interest" description="Disordered" evidence="1">
    <location>
        <begin position="129"/>
        <end position="157"/>
    </location>
</feature>
<dbReference type="InterPro" id="IPR007344">
    <property type="entry name" value="GrpB/CoaE"/>
</dbReference>
<feature type="compositionally biased region" description="Basic residues" evidence="1">
    <location>
        <begin position="144"/>
        <end position="157"/>
    </location>
</feature>
<organism evidence="2 3">
    <name type="scientific">Arthrobacter sunyaminii</name>
    <dbReference type="NCBI Taxonomy" id="2816859"/>
    <lineage>
        <taxon>Bacteria</taxon>
        <taxon>Bacillati</taxon>
        <taxon>Actinomycetota</taxon>
        <taxon>Actinomycetes</taxon>
        <taxon>Micrococcales</taxon>
        <taxon>Micrococcaceae</taxon>
        <taxon>Arthrobacter</taxon>
    </lineage>
</organism>
<keyword evidence="3" id="KW-1185">Reference proteome</keyword>
<evidence type="ECO:0000313" key="3">
    <source>
        <dbReference type="Proteomes" id="UP000680588"/>
    </source>
</evidence>
<dbReference type="InterPro" id="IPR043519">
    <property type="entry name" value="NT_sf"/>
</dbReference>
<dbReference type="SUPFAM" id="SSF81301">
    <property type="entry name" value="Nucleotidyltransferase"/>
    <property type="match status" value="1"/>
</dbReference>
<dbReference type="KEGG" id="asun:KG104_07270"/>
<dbReference type="AlphaFoldDB" id="A0A975S8S2"/>